<dbReference type="EMBL" id="PKGZ01000002">
    <property type="protein sequence ID" value="PKY91491.1"/>
    <property type="molecule type" value="Genomic_DNA"/>
</dbReference>
<reference evidence="1 3" key="1">
    <citation type="submission" date="2016-01" db="EMBL/GenBank/DDBJ databases">
        <authorList>
            <person name="Oliw E.H."/>
        </authorList>
    </citation>
    <scope>NUCLEOTIDE SEQUENCE [LARGE SCALE GENOMIC DNA]</scope>
    <source>
        <strain evidence="1 3">KA00635</strain>
    </source>
</reference>
<dbReference type="Proteomes" id="UP000070422">
    <property type="component" value="Unassembled WGS sequence"/>
</dbReference>
<gene>
    <name evidence="2" type="ORF">CYJ27_02100</name>
    <name evidence="1" type="ORF">HMPREF3187_00904</name>
</gene>
<evidence type="ECO:0000313" key="4">
    <source>
        <dbReference type="Proteomes" id="UP000234775"/>
    </source>
</evidence>
<protein>
    <recommendedName>
        <fullName evidence="5">Addiction module toxin RelE</fullName>
    </recommendedName>
</protein>
<sequence>MKTVQRIKELETFFSGQEGEKCWRHLQEVLPIYGQQGHYKIKPIRSLPNAYEMRIKKGKGSYRLGFFESERDYTLFYVSETLQKVKFDREAYKVAQSLK</sequence>
<evidence type="ECO:0000313" key="2">
    <source>
        <dbReference type="EMBL" id="PKY91491.1"/>
    </source>
</evidence>
<reference evidence="2 4" key="2">
    <citation type="submission" date="2017-12" db="EMBL/GenBank/DDBJ databases">
        <title>Phylogenetic diversity of female urinary microbiome.</title>
        <authorList>
            <person name="Thomas-White K."/>
            <person name="Wolfe A.J."/>
        </authorList>
    </citation>
    <scope>NUCLEOTIDE SEQUENCE [LARGE SCALE GENOMIC DNA]</scope>
    <source>
        <strain evidence="2 4">UMB0844</strain>
    </source>
</reference>
<dbReference type="PATRIC" id="fig|87541.4.peg.893"/>
<dbReference type="RefSeq" id="WP_060777198.1">
    <property type="nucleotide sequence ID" value="NZ_CP014159.1"/>
</dbReference>
<accession>A0A120I8V4</accession>
<keyword evidence="4" id="KW-1185">Reference proteome</keyword>
<dbReference type="KEGG" id="acg:AWM71_06530"/>
<dbReference type="EMBL" id="LSCQ01000044">
    <property type="protein sequence ID" value="KXB36318.1"/>
    <property type="molecule type" value="Genomic_DNA"/>
</dbReference>
<dbReference type="AlphaFoldDB" id="A0A120I8V4"/>
<evidence type="ECO:0000313" key="3">
    <source>
        <dbReference type="Proteomes" id="UP000070422"/>
    </source>
</evidence>
<dbReference type="Proteomes" id="UP000234775">
    <property type="component" value="Unassembled WGS sequence"/>
</dbReference>
<comment type="caution">
    <text evidence="1">The sequence shown here is derived from an EMBL/GenBank/DDBJ whole genome shotgun (WGS) entry which is preliminary data.</text>
</comment>
<organism evidence="1 3">
    <name type="scientific">Aerococcus christensenii</name>
    <dbReference type="NCBI Taxonomy" id="87541"/>
    <lineage>
        <taxon>Bacteria</taxon>
        <taxon>Bacillati</taxon>
        <taxon>Bacillota</taxon>
        <taxon>Bacilli</taxon>
        <taxon>Lactobacillales</taxon>
        <taxon>Aerococcaceae</taxon>
        <taxon>Aerococcus</taxon>
    </lineage>
</organism>
<evidence type="ECO:0008006" key="5">
    <source>
        <dbReference type="Google" id="ProtNLM"/>
    </source>
</evidence>
<evidence type="ECO:0000313" key="1">
    <source>
        <dbReference type="EMBL" id="KXB36318.1"/>
    </source>
</evidence>
<name>A0A120I8V4_9LACT</name>
<proteinExistence type="predicted"/>